<accession>A0A183ENP3</accession>
<feature type="chain" id="PRO_5043139232" evidence="2">
    <location>
        <begin position="23"/>
        <end position="72"/>
    </location>
</feature>
<dbReference type="WBParaSite" id="GPUH_0002261101-mRNA-1">
    <property type="protein sequence ID" value="GPUH_0002261101-mRNA-1"/>
    <property type="gene ID" value="GPUH_0002261101"/>
</dbReference>
<keyword evidence="2" id="KW-0732">Signal</keyword>
<proteinExistence type="predicted"/>
<feature type="signal peptide" evidence="2">
    <location>
        <begin position="1"/>
        <end position="22"/>
    </location>
</feature>
<evidence type="ECO:0000256" key="1">
    <source>
        <dbReference type="SAM" id="MobiDB-lite"/>
    </source>
</evidence>
<evidence type="ECO:0000256" key="2">
    <source>
        <dbReference type="SAM" id="SignalP"/>
    </source>
</evidence>
<name>A0A183ENP3_9BILA</name>
<gene>
    <name evidence="3" type="ORF">GPUH_LOCUS22584</name>
</gene>
<dbReference type="Proteomes" id="UP000271098">
    <property type="component" value="Unassembled WGS sequence"/>
</dbReference>
<dbReference type="EMBL" id="UYRT01095436">
    <property type="protein sequence ID" value="VDN40249.1"/>
    <property type="molecule type" value="Genomic_DNA"/>
</dbReference>
<keyword evidence="4" id="KW-1185">Reference proteome</keyword>
<feature type="compositionally biased region" description="Polar residues" evidence="1">
    <location>
        <begin position="61"/>
        <end position="72"/>
    </location>
</feature>
<organism evidence="5">
    <name type="scientific">Gongylonema pulchrum</name>
    <dbReference type="NCBI Taxonomy" id="637853"/>
    <lineage>
        <taxon>Eukaryota</taxon>
        <taxon>Metazoa</taxon>
        <taxon>Ecdysozoa</taxon>
        <taxon>Nematoda</taxon>
        <taxon>Chromadorea</taxon>
        <taxon>Rhabditida</taxon>
        <taxon>Spirurina</taxon>
        <taxon>Spiruromorpha</taxon>
        <taxon>Spiruroidea</taxon>
        <taxon>Gongylonematidae</taxon>
        <taxon>Gongylonema</taxon>
    </lineage>
</organism>
<evidence type="ECO:0000313" key="5">
    <source>
        <dbReference type="WBParaSite" id="GPUH_0002261101-mRNA-1"/>
    </source>
</evidence>
<feature type="region of interest" description="Disordered" evidence="1">
    <location>
        <begin position="48"/>
        <end position="72"/>
    </location>
</feature>
<dbReference type="AlphaFoldDB" id="A0A183ENP3"/>
<reference evidence="5" key="1">
    <citation type="submission" date="2016-06" db="UniProtKB">
        <authorList>
            <consortium name="WormBaseParasite"/>
        </authorList>
    </citation>
    <scope>IDENTIFICATION</scope>
</reference>
<protein>
    <submittedName>
        <fullName evidence="5">Secreted protein</fullName>
    </submittedName>
</protein>
<reference evidence="3 4" key="2">
    <citation type="submission" date="2018-11" db="EMBL/GenBank/DDBJ databases">
        <authorList>
            <consortium name="Pathogen Informatics"/>
        </authorList>
    </citation>
    <scope>NUCLEOTIDE SEQUENCE [LARGE SCALE GENOMIC DNA]</scope>
</reference>
<sequence length="72" mass="7845">MDDTRLGKLVLMVVSELAMASAAISATTAVVRKITEGEVREERAITTIDPGPRQRHPSIISMPQTHISECMP</sequence>
<evidence type="ECO:0000313" key="4">
    <source>
        <dbReference type="Proteomes" id="UP000271098"/>
    </source>
</evidence>
<evidence type="ECO:0000313" key="3">
    <source>
        <dbReference type="EMBL" id="VDN40249.1"/>
    </source>
</evidence>